<dbReference type="eggNOG" id="KOG1397">
    <property type="taxonomic scope" value="Eukaryota"/>
</dbReference>
<dbReference type="Proteomes" id="UP000030645">
    <property type="component" value="Unassembled WGS sequence"/>
</dbReference>
<feature type="domain" description="Sodium/calcium exchanger membrane region" evidence="14">
    <location>
        <begin position="246"/>
        <end position="388"/>
    </location>
</feature>
<evidence type="ECO:0000256" key="10">
    <source>
        <dbReference type="ARBA" id="ARBA00023065"/>
    </source>
</evidence>
<feature type="region of interest" description="Disordered" evidence="13">
    <location>
        <begin position="23"/>
        <end position="46"/>
    </location>
</feature>
<comment type="function">
    <text evidence="12">Vacuolar cation/proton exchanger (CAX). Translocates Ca(2+) and other metal ions into vacuoles using the proton gradient formed by H(+)-ATPase and H(+)-pyrophosphatase.</text>
</comment>
<dbReference type="InterPro" id="IPR004837">
    <property type="entry name" value="NaCa_Exmemb"/>
</dbReference>
<evidence type="ECO:0000256" key="5">
    <source>
        <dbReference type="ARBA" id="ARBA00022554"/>
    </source>
</evidence>
<keyword evidence="7 12" id="KW-0812">Transmembrane</keyword>
<evidence type="ECO:0000313" key="15">
    <source>
        <dbReference type="EMBL" id="EXB51060.1"/>
    </source>
</evidence>
<evidence type="ECO:0000256" key="13">
    <source>
        <dbReference type="SAM" id="MobiDB-lite"/>
    </source>
</evidence>
<evidence type="ECO:0000313" key="16">
    <source>
        <dbReference type="Proteomes" id="UP000030645"/>
    </source>
</evidence>
<dbReference type="InterPro" id="IPR044880">
    <property type="entry name" value="NCX_ion-bd_dom_sf"/>
</dbReference>
<dbReference type="PANTHER" id="PTHR31503:SF48">
    <property type="entry name" value="VACUOLAR CATION_PROTON EXCHANGER 2"/>
    <property type="match status" value="1"/>
</dbReference>
<dbReference type="Gene3D" id="1.20.1420.30">
    <property type="entry name" value="NCX, central ion-binding region"/>
    <property type="match status" value="2"/>
</dbReference>
<evidence type="ECO:0000256" key="9">
    <source>
        <dbReference type="ARBA" id="ARBA00022989"/>
    </source>
</evidence>
<accession>W9QQU2</accession>
<dbReference type="GO" id="GO:0006874">
    <property type="term" value="P:intracellular calcium ion homeostasis"/>
    <property type="evidence" value="ECO:0007669"/>
    <property type="project" value="TreeGrafter"/>
</dbReference>
<keyword evidence="5 12" id="KW-0926">Vacuole</keyword>
<comment type="subcellular location">
    <subcellularLocation>
        <location evidence="1">Vacuole membrane</location>
        <topology evidence="1">Multi-pass membrane protein</topology>
    </subcellularLocation>
</comment>
<evidence type="ECO:0000256" key="8">
    <source>
        <dbReference type="ARBA" id="ARBA00022837"/>
    </source>
</evidence>
<feature type="transmembrane region" description="Helical" evidence="12">
    <location>
        <begin position="191"/>
        <end position="210"/>
    </location>
</feature>
<keyword evidence="11 12" id="KW-0472">Membrane</keyword>
<reference evidence="16" key="1">
    <citation type="submission" date="2013-01" db="EMBL/GenBank/DDBJ databases">
        <title>Draft Genome Sequence of a Mulberry Tree, Morus notabilis C.K. Schneid.</title>
        <authorList>
            <person name="He N."/>
            <person name="Zhao S."/>
        </authorList>
    </citation>
    <scope>NUCLEOTIDE SEQUENCE</scope>
</reference>
<dbReference type="Pfam" id="PF01699">
    <property type="entry name" value="Na_Ca_ex"/>
    <property type="match status" value="2"/>
</dbReference>
<keyword evidence="9 12" id="KW-1133">Transmembrane helix</keyword>
<evidence type="ECO:0000256" key="7">
    <source>
        <dbReference type="ARBA" id="ARBA00022692"/>
    </source>
</evidence>
<proteinExistence type="inferred from homology"/>
<feature type="transmembrane region" description="Helical" evidence="12">
    <location>
        <begin position="90"/>
        <end position="109"/>
    </location>
</feature>
<sequence length="440" mass="48278">MGSMENGLMNEFDDESLYSPETEAQKTHSIQAVEQGSSSSGGSQDDTKKLMGNVVYRSIKTVVFSNKLNLLMPFGPLAILVYKLTGHRGWVFFLSLLGITPLAERLGYATDGMMRVVQQSLLGSILSNMLLVLGCAFFSGGLVFHGKEQLFNKATAIVNSGLLLMAVMGLLFPAVLHYTHSEVHFGKSELALSRFSSCIMLVAYAAYLFFQLKSQKNQYVRIEEEGSQNEERSDDDESPEISKWESIIWLSIMTAWISILSEYLVNAIEGASIALKIPIAFISVILLPIVGNAAEHASAIMFAMKDKLDISLGVAIGSSTQIAMFGIPFSVIVGWIMGRPMDLNFQLFETATLFITVLVVAFMLQEGTSNYFKGLMLILCYLIVAASFFVHVDPSSSDVLFISGLYVIFLPPLMIGEATTNRESCRSPLSGITMGFARKD</sequence>
<keyword evidence="6 12" id="KW-0109">Calcium transport</keyword>
<keyword evidence="10 12" id="KW-0406">Ion transport</keyword>
<evidence type="ECO:0000256" key="12">
    <source>
        <dbReference type="RuleBase" id="RU365028"/>
    </source>
</evidence>
<evidence type="ECO:0000259" key="14">
    <source>
        <dbReference type="Pfam" id="PF01699"/>
    </source>
</evidence>
<keyword evidence="16" id="KW-1185">Reference proteome</keyword>
<evidence type="ECO:0000256" key="2">
    <source>
        <dbReference type="ARBA" id="ARBA00008248"/>
    </source>
</evidence>
<evidence type="ECO:0000256" key="3">
    <source>
        <dbReference type="ARBA" id="ARBA00022448"/>
    </source>
</evidence>
<organism evidence="15 16">
    <name type="scientific">Morus notabilis</name>
    <dbReference type="NCBI Taxonomy" id="981085"/>
    <lineage>
        <taxon>Eukaryota</taxon>
        <taxon>Viridiplantae</taxon>
        <taxon>Streptophyta</taxon>
        <taxon>Embryophyta</taxon>
        <taxon>Tracheophyta</taxon>
        <taxon>Spermatophyta</taxon>
        <taxon>Magnoliopsida</taxon>
        <taxon>eudicotyledons</taxon>
        <taxon>Gunneridae</taxon>
        <taxon>Pentapetalae</taxon>
        <taxon>rosids</taxon>
        <taxon>fabids</taxon>
        <taxon>Rosales</taxon>
        <taxon>Moraceae</taxon>
        <taxon>Moreae</taxon>
        <taxon>Morus</taxon>
    </lineage>
</organism>
<dbReference type="AlphaFoldDB" id="W9QQU2"/>
<feature type="domain" description="Sodium/calcium exchanger membrane region" evidence="14">
    <location>
        <begin position="111"/>
        <end position="212"/>
    </location>
</feature>
<evidence type="ECO:0000256" key="1">
    <source>
        <dbReference type="ARBA" id="ARBA00004128"/>
    </source>
</evidence>
<feature type="transmembrane region" description="Helical" evidence="12">
    <location>
        <begin position="371"/>
        <end position="392"/>
    </location>
</feature>
<feature type="transmembrane region" description="Helical" evidence="12">
    <location>
        <begin position="121"/>
        <end position="144"/>
    </location>
</feature>
<keyword evidence="3 12" id="KW-0813">Transport</keyword>
<keyword evidence="4 12" id="KW-0050">Antiport</keyword>
<dbReference type="FunFam" id="1.20.1420.30:FF:000012">
    <property type="entry name" value="Vacuolar cation/proton exchanger"/>
    <property type="match status" value="1"/>
</dbReference>
<dbReference type="EMBL" id="KE344020">
    <property type="protein sequence ID" value="EXB51060.1"/>
    <property type="molecule type" value="Genomic_DNA"/>
</dbReference>
<feature type="transmembrane region" description="Helical" evidence="12">
    <location>
        <begin position="156"/>
        <end position="179"/>
    </location>
</feature>
<dbReference type="InterPro" id="IPR004713">
    <property type="entry name" value="CaH_exchang"/>
</dbReference>
<dbReference type="PANTHER" id="PTHR31503">
    <property type="entry name" value="VACUOLAR CALCIUM ION TRANSPORTER"/>
    <property type="match status" value="1"/>
</dbReference>
<feature type="transmembrane region" description="Helical" evidence="12">
    <location>
        <begin position="398"/>
        <end position="416"/>
    </location>
</feature>
<dbReference type="InterPro" id="IPR004798">
    <property type="entry name" value="CAX-like"/>
</dbReference>
<dbReference type="GO" id="GO:0009705">
    <property type="term" value="C:plant-type vacuole membrane"/>
    <property type="evidence" value="ECO:0007669"/>
    <property type="project" value="TreeGrafter"/>
</dbReference>
<dbReference type="FunFam" id="1.20.1420.30:FF:000008">
    <property type="entry name" value="Vacuolar cation/proton exchanger"/>
    <property type="match status" value="1"/>
</dbReference>
<dbReference type="GO" id="GO:0015369">
    <property type="term" value="F:calcium:proton antiporter activity"/>
    <property type="evidence" value="ECO:0007669"/>
    <property type="project" value="UniProtKB-UniRule"/>
</dbReference>
<keyword evidence="8 12" id="KW-0106">Calcium</keyword>
<feature type="transmembrane region" description="Helical" evidence="12">
    <location>
        <begin position="312"/>
        <end position="337"/>
    </location>
</feature>
<feature type="transmembrane region" description="Helical" evidence="12">
    <location>
        <begin position="247"/>
        <end position="265"/>
    </location>
</feature>
<feature type="transmembrane region" description="Helical" evidence="12">
    <location>
        <begin position="271"/>
        <end position="291"/>
    </location>
</feature>
<comment type="caution">
    <text evidence="12">Lacks conserved residue(s) required for the propagation of feature annotation.</text>
</comment>
<evidence type="ECO:0000256" key="4">
    <source>
        <dbReference type="ARBA" id="ARBA00022449"/>
    </source>
</evidence>
<protein>
    <recommendedName>
        <fullName evidence="12">Vacuolar cation/proton exchanger</fullName>
    </recommendedName>
</protein>
<name>W9QQU2_9ROSA</name>
<evidence type="ECO:0000256" key="6">
    <source>
        <dbReference type="ARBA" id="ARBA00022568"/>
    </source>
</evidence>
<evidence type="ECO:0000256" key="11">
    <source>
        <dbReference type="ARBA" id="ARBA00023136"/>
    </source>
</evidence>
<dbReference type="NCBIfam" id="TIGR00378">
    <property type="entry name" value="cax"/>
    <property type="match status" value="1"/>
</dbReference>
<feature type="transmembrane region" description="Helical" evidence="12">
    <location>
        <begin position="343"/>
        <end position="364"/>
    </location>
</feature>
<gene>
    <name evidence="15" type="ORF">L484_023763</name>
</gene>
<comment type="similarity">
    <text evidence="2">Belongs to the Ca(2+):cation antiporter (CaCA) (TC 2.A.19) family. Cation/proton exchanger (CAX) subfamily.</text>
</comment>